<evidence type="ECO:0000313" key="7">
    <source>
        <dbReference type="EMBL" id="PZA15024.1"/>
    </source>
</evidence>
<comment type="caution">
    <text evidence="7">The sequence shown here is derived from an EMBL/GenBank/DDBJ whole genome shotgun (WGS) entry which is preliminary data.</text>
</comment>
<keyword evidence="2" id="KW-0645">Protease</keyword>
<dbReference type="PANTHER" id="PTHR47053:SF1">
    <property type="entry name" value="MUREIN DD-ENDOPEPTIDASE MEPH-RELATED"/>
    <property type="match status" value="1"/>
</dbReference>
<dbReference type="PROSITE" id="PS51935">
    <property type="entry name" value="NLPC_P60"/>
    <property type="match status" value="1"/>
</dbReference>
<reference evidence="7 8" key="1">
    <citation type="submission" date="2018-06" db="EMBL/GenBank/DDBJ databases">
        <title>Azoarcus communis strain SWub3 genome.</title>
        <authorList>
            <person name="Zorraquino Salvo V."/>
            <person name="Toubiana D."/>
            <person name="Blumwald E."/>
        </authorList>
    </citation>
    <scope>NUCLEOTIDE SEQUENCE [LARGE SCALE GENOMIC DNA]</scope>
    <source>
        <strain evidence="7 8">SWub3</strain>
    </source>
</reference>
<name>A0A323UR83_9RHOO</name>
<feature type="chain" id="PRO_5016463706" evidence="5">
    <location>
        <begin position="22"/>
        <end position="173"/>
    </location>
</feature>
<keyword evidence="4" id="KW-0788">Thiol protease</keyword>
<accession>A0A323UR83</accession>
<sequence length="173" mass="18924">MQKRAFLLALHLALWGAPATADNAVPTSPDLFDRYSSAAQELVNEGLSYIGVRYRFGGTSPETGLDCSGMVQAVFRNALGLNLPRTAHEMARQGDKVGRQELKPGDLVFFNTMRRAFSHVGIYIGDGQFVHAPSSGGGVRVEDMSAQYWTKRFNGARRLVDETTPVITHSNGH</sequence>
<proteinExistence type="inferred from homology"/>
<dbReference type="InterPro" id="IPR051202">
    <property type="entry name" value="Peptidase_C40"/>
</dbReference>
<evidence type="ECO:0000256" key="2">
    <source>
        <dbReference type="ARBA" id="ARBA00022670"/>
    </source>
</evidence>
<protein>
    <submittedName>
        <fullName evidence="7">Glycoside hydrolase</fullName>
    </submittedName>
</protein>
<dbReference type="OrthoDB" id="9807055at2"/>
<organism evidence="7 8">
    <name type="scientific">Parazoarcus communis SWub3 = DSM 12120</name>
    <dbReference type="NCBI Taxonomy" id="1121029"/>
    <lineage>
        <taxon>Bacteria</taxon>
        <taxon>Pseudomonadati</taxon>
        <taxon>Pseudomonadota</taxon>
        <taxon>Betaproteobacteria</taxon>
        <taxon>Rhodocyclales</taxon>
        <taxon>Zoogloeaceae</taxon>
        <taxon>Parazoarcus</taxon>
    </lineage>
</organism>
<dbReference type="Pfam" id="PF00877">
    <property type="entry name" value="NLPC_P60"/>
    <property type="match status" value="1"/>
</dbReference>
<dbReference type="GO" id="GO:0006508">
    <property type="term" value="P:proteolysis"/>
    <property type="evidence" value="ECO:0007669"/>
    <property type="project" value="UniProtKB-KW"/>
</dbReference>
<dbReference type="SUPFAM" id="SSF54001">
    <property type="entry name" value="Cysteine proteinases"/>
    <property type="match status" value="1"/>
</dbReference>
<dbReference type="EMBL" id="QKOE01000018">
    <property type="protein sequence ID" value="PZA15024.1"/>
    <property type="molecule type" value="Genomic_DNA"/>
</dbReference>
<keyword evidence="8" id="KW-1185">Reference proteome</keyword>
<evidence type="ECO:0000259" key="6">
    <source>
        <dbReference type="PROSITE" id="PS51935"/>
    </source>
</evidence>
<dbReference type="GO" id="GO:0008234">
    <property type="term" value="F:cysteine-type peptidase activity"/>
    <property type="evidence" value="ECO:0007669"/>
    <property type="project" value="UniProtKB-KW"/>
</dbReference>
<evidence type="ECO:0000256" key="4">
    <source>
        <dbReference type="ARBA" id="ARBA00022807"/>
    </source>
</evidence>
<dbReference type="RefSeq" id="WP_110528156.1">
    <property type="nucleotide sequence ID" value="NZ_QKOE01000018.1"/>
</dbReference>
<evidence type="ECO:0000256" key="1">
    <source>
        <dbReference type="ARBA" id="ARBA00007074"/>
    </source>
</evidence>
<keyword evidence="3 7" id="KW-0378">Hydrolase</keyword>
<dbReference type="AlphaFoldDB" id="A0A323UR83"/>
<dbReference type="InterPro" id="IPR000064">
    <property type="entry name" value="NLP_P60_dom"/>
</dbReference>
<keyword evidence="5" id="KW-0732">Signal</keyword>
<feature type="signal peptide" evidence="5">
    <location>
        <begin position="1"/>
        <end position="21"/>
    </location>
</feature>
<evidence type="ECO:0000256" key="3">
    <source>
        <dbReference type="ARBA" id="ARBA00022801"/>
    </source>
</evidence>
<feature type="domain" description="NlpC/P60" evidence="6">
    <location>
        <begin position="36"/>
        <end position="160"/>
    </location>
</feature>
<comment type="similarity">
    <text evidence="1">Belongs to the peptidase C40 family.</text>
</comment>
<evidence type="ECO:0000313" key="8">
    <source>
        <dbReference type="Proteomes" id="UP000248259"/>
    </source>
</evidence>
<gene>
    <name evidence="7" type="ORF">DNK49_18670</name>
</gene>
<dbReference type="InterPro" id="IPR038765">
    <property type="entry name" value="Papain-like_cys_pep_sf"/>
</dbReference>
<dbReference type="Gene3D" id="3.90.1720.10">
    <property type="entry name" value="endopeptidase domain like (from Nostoc punctiforme)"/>
    <property type="match status" value="1"/>
</dbReference>
<dbReference type="Proteomes" id="UP000248259">
    <property type="component" value="Unassembled WGS sequence"/>
</dbReference>
<dbReference type="PANTHER" id="PTHR47053">
    <property type="entry name" value="MUREIN DD-ENDOPEPTIDASE MEPH-RELATED"/>
    <property type="match status" value="1"/>
</dbReference>
<evidence type="ECO:0000256" key="5">
    <source>
        <dbReference type="SAM" id="SignalP"/>
    </source>
</evidence>